<dbReference type="AlphaFoldDB" id="A0A4Z2IRI2"/>
<name>A0A4Z2IRI2_9TELE</name>
<accession>A0A4Z2IRI2</accession>
<organism evidence="1 2">
    <name type="scientific">Liparis tanakae</name>
    <name type="common">Tanaka's snailfish</name>
    <dbReference type="NCBI Taxonomy" id="230148"/>
    <lineage>
        <taxon>Eukaryota</taxon>
        <taxon>Metazoa</taxon>
        <taxon>Chordata</taxon>
        <taxon>Craniata</taxon>
        <taxon>Vertebrata</taxon>
        <taxon>Euteleostomi</taxon>
        <taxon>Actinopterygii</taxon>
        <taxon>Neopterygii</taxon>
        <taxon>Teleostei</taxon>
        <taxon>Neoteleostei</taxon>
        <taxon>Acanthomorphata</taxon>
        <taxon>Eupercaria</taxon>
        <taxon>Perciformes</taxon>
        <taxon>Cottioidei</taxon>
        <taxon>Cottales</taxon>
        <taxon>Liparidae</taxon>
        <taxon>Liparis</taxon>
    </lineage>
</organism>
<proteinExistence type="predicted"/>
<protein>
    <submittedName>
        <fullName evidence="1">Uncharacterized protein</fullName>
    </submittedName>
</protein>
<gene>
    <name evidence="1" type="ORF">EYF80_009645</name>
</gene>
<dbReference type="EMBL" id="SRLO01000057">
    <property type="protein sequence ID" value="TNN80134.1"/>
    <property type="molecule type" value="Genomic_DNA"/>
</dbReference>
<keyword evidence="2" id="KW-1185">Reference proteome</keyword>
<sequence length="143" mass="15550">MAICASAIAIGGLWAKYPTIISHFHFSGGTRVSGILGAFVALRSPTIISSHNITHELKMLIKQCFLNTALHDMFPFANMSRSHCGGIIEAQTHVDNARPCSISRRIKRKPTDAETGSGRPKEVGGSVEWVKNFTLLVPLSGKY</sequence>
<evidence type="ECO:0000313" key="2">
    <source>
        <dbReference type="Proteomes" id="UP000314294"/>
    </source>
</evidence>
<evidence type="ECO:0000313" key="1">
    <source>
        <dbReference type="EMBL" id="TNN80134.1"/>
    </source>
</evidence>
<reference evidence="1 2" key="1">
    <citation type="submission" date="2019-03" db="EMBL/GenBank/DDBJ databases">
        <title>First draft genome of Liparis tanakae, snailfish: a comprehensive survey of snailfish specific genes.</title>
        <authorList>
            <person name="Kim W."/>
            <person name="Song I."/>
            <person name="Jeong J.-H."/>
            <person name="Kim D."/>
            <person name="Kim S."/>
            <person name="Ryu S."/>
            <person name="Song J.Y."/>
            <person name="Lee S.K."/>
        </authorList>
    </citation>
    <scope>NUCLEOTIDE SEQUENCE [LARGE SCALE GENOMIC DNA]</scope>
    <source>
        <tissue evidence="1">Muscle</tissue>
    </source>
</reference>
<dbReference type="Proteomes" id="UP000314294">
    <property type="component" value="Unassembled WGS sequence"/>
</dbReference>
<comment type="caution">
    <text evidence="1">The sequence shown here is derived from an EMBL/GenBank/DDBJ whole genome shotgun (WGS) entry which is preliminary data.</text>
</comment>